<proteinExistence type="inferred from homology"/>
<evidence type="ECO:0000256" key="8">
    <source>
        <dbReference type="ARBA" id="ARBA00023170"/>
    </source>
</evidence>
<keyword evidence="8 11" id="KW-0675">Receptor</keyword>
<comment type="caution">
    <text evidence="11">The sequence shown here is derived from an EMBL/GenBank/DDBJ whole genome shotgun (WGS) entry which is preliminary data.</text>
</comment>
<evidence type="ECO:0000313" key="12">
    <source>
        <dbReference type="Proteomes" id="UP000807306"/>
    </source>
</evidence>
<dbReference type="PANTHER" id="PTHR28097:SF1">
    <property type="entry name" value="PHEROMONE A FACTOR RECEPTOR"/>
    <property type="match status" value="1"/>
</dbReference>
<feature type="transmembrane region" description="Helical" evidence="10">
    <location>
        <begin position="34"/>
        <end position="54"/>
    </location>
</feature>
<comment type="subcellular location">
    <subcellularLocation>
        <location evidence="1">Membrane</location>
        <topology evidence="1">Multi-pass membrane protein</topology>
    </subcellularLocation>
</comment>
<evidence type="ECO:0000256" key="9">
    <source>
        <dbReference type="ARBA" id="ARBA00023224"/>
    </source>
</evidence>
<evidence type="ECO:0000313" key="11">
    <source>
        <dbReference type="EMBL" id="KAF9522499.1"/>
    </source>
</evidence>
<comment type="similarity">
    <text evidence="2">Belongs to the G-protein coupled receptor 4 family.</text>
</comment>
<evidence type="ECO:0000256" key="4">
    <source>
        <dbReference type="ARBA" id="ARBA00022692"/>
    </source>
</evidence>
<dbReference type="GO" id="GO:0005886">
    <property type="term" value="C:plasma membrane"/>
    <property type="evidence" value="ECO:0007669"/>
    <property type="project" value="TreeGrafter"/>
</dbReference>
<reference evidence="11" key="1">
    <citation type="submission" date="2020-11" db="EMBL/GenBank/DDBJ databases">
        <authorList>
            <consortium name="DOE Joint Genome Institute"/>
            <person name="Ahrendt S."/>
            <person name="Riley R."/>
            <person name="Andreopoulos W."/>
            <person name="Labutti K."/>
            <person name="Pangilinan J."/>
            <person name="Ruiz-Duenas F.J."/>
            <person name="Barrasa J.M."/>
            <person name="Sanchez-Garcia M."/>
            <person name="Camarero S."/>
            <person name="Miyauchi S."/>
            <person name="Serrano A."/>
            <person name="Linde D."/>
            <person name="Babiker R."/>
            <person name="Drula E."/>
            <person name="Ayuso-Fernandez I."/>
            <person name="Pacheco R."/>
            <person name="Padilla G."/>
            <person name="Ferreira P."/>
            <person name="Barriuso J."/>
            <person name="Kellner H."/>
            <person name="Castanera R."/>
            <person name="Alfaro M."/>
            <person name="Ramirez L."/>
            <person name="Pisabarro A.G."/>
            <person name="Kuo A."/>
            <person name="Tritt A."/>
            <person name="Lipzen A."/>
            <person name="He G."/>
            <person name="Yan M."/>
            <person name="Ng V."/>
            <person name="Cullen D."/>
            <person name="Martin F."/>
            <person name="Rosso M.-N."/>
            <person name="Henrissat B."/>
            <person name="Hibbett D."/>
            <person name="Martinez A.T."/>
            <person name="Grigoriev I.V."/>
        </authorList>
    </citation>
    <scope>NUCLEOTIDE SEQUENCE</scope>
    <source>
        <strain evidence="11">CBS 506.95</strain>
    </source>
</reference>
<keyword evidence="3" id="KW-0589">Pheromone response</keyword>
<keyword evidence="4 10" id="KW-0812">Transmembrane</keyword>
<dbReference type="EMBL" id="MU157943">
    <property type="protein sequence ID" value="KAF9522499.1"/>
    <property type="molecule type" value="Genomic_DNA"/>
</dbReference>
<dbReference type="OrthoDB" id="2874149at2759"/>
<name>A0A9P6JJ31_9AGAR</name>
<dbReference type="InterPro" id="IPR001499">
    <property type="entry name" value="GPCR_STE3"/>
</dbReference>
<dbReference type="Pfam" id="PF02076">
    <property type="entry name" value="STE3"/>
    <property type="match status" value="1"/>
</dbReference>
<keyword evidence="6" id="KW-0297">G-protein coupled receptor</keyword>
<keyword evidence="5 10" id="KW-1133">Transmembrane helix</keyword>
<evidence type="ECO:0000256" key="2">
    <source>
        <dbReference type="ARBA" id="ARBA00011085"/>
    </source>
</evidence>
<protein>
    <submittedName>
        <fullName evidence="11">STE3-like pheromone receptor</fullName>
    </submittedName>
</protein>
<evidence type="ECO:0000256" key="6">
    <source>
        <dbReference type="ARBA" id="ARBA00023040"/>
    </source>
</evidence>
<keyword evidence="9" id="KW-0807">Transducer</keyword>
<accession>A0A9P6JJ31</accession>
<gene>
    <name evidence="11" type="ORF">CPB83DRAFT_777038</name>
</gene>
<dbReference type="AlphaFoldDB" id="A0A9P6JJ31"/>
<dbReference type="GO" id="GO:0004932">
    <property type="term" value="F:mating-type factor pheromone receptor activity"/>
    <property type="evidence" value="ECO:0007669"/>
    <property type="project" value="InterPro"/>
</dbReference>
<keyword evidence="12" id="KW-1185">Reference proteome</keyword>
<feature type="transmembrane region" description="Helical" evidence="10">
    <location>
        <begin position="109"/>
        <end position="126"/>
    </location>
</feature>
<evidence type="ECO:0000256" key="5">
    <source>
        <dbReference type="ARBA" id="ARBA00022989"/>
    </source>
</evidence>
<keyword evidence="7 10" id="KW-0472">Membrane</keyword>
<dbReference type="Proteomes" id="UP000807306">
    <property type="component" value="Unassembled WGS sequence"/>
</dbReference>
<dbReference type="GO" id="GO:0000750">
    <property type="term" value="P:pheromone-dependent signal transduction involved in conjugation with cellular fusion"/>
    <property type="evidence" value="ECO:0007669"/>
    <property type="project" value="TreeGrafter"/>
</dbReference>
<dbReference type="PRINTS" id="PR00899">
    <property type="entry name" value="GPCRSTE3"/>
</dbReference>
<organism evidence="11 12">
    <name type="scientific">Crepidotus variabilis</name>
    <dbReference type="NCBI Taxonomy" id="179855"/>
    <lineage>
        <taxon>Eukaryota</taxon>
        <taxon>Fungi</taxon>
        <taxon>Dikarya</taxon>
        <taxon>Basidiomycota</taxon>
        <taxon>Agaricomycotina</taxon>
        <taxon>Agaricomycetes</taxon>
        <taxon>Agaricomycetidae</taxon>
        <taxon>Agaricales</taxon>
        <taxon>Agaricineae</taxon>
        <taxon>Crepidotaceae</taxon>
        <taxon>Crepidotus</taxon>
    </lineage>
</organism>
<sequence length="128" mass="14189">MAAALAVISFICAALLAVFIPVKRVRNNVPHLAVILWLVGYNLVRGINAVVWDGNIDHHAPVWCDIVTKLMLGANIALPGAFLCIARDLEHASSSRPYVFPKSTIRNQTILELVLCYVIPLIYMLLRK</sequence>
<evidence type="ECO:0000256" key="1">
    <source>
        <dbReference type="ARBA" id="ARBA00004141"/>
    </source>
</evidence>
<dbReference type="PANTHER" id="PTHR28097">
    <property type="entry name" value="PHEROMONE A FACTOR RECEPTOR"/>
    <property type="match status" value="1"/>
</dbReference>
<evidence type="ECO:0000256" key="3">
    <source>
        <dbReference type="ARBA" id="ARBA00022507"/>
    </source>
</evidence>
<evidence type="ECO:0000256" key="10">
    <source>
        <dbReference type="SAM" id="Phobius"/>
    </source>
</evidence>
<evidence type="ECO:0000256" key="7">
    <source>
        <dbReference type="ARBA" id="ARBA00023136"/>
    </source>
</evidence>